<dbReference type="Proteomes" id="UP000823641">
    <property type="component" value="Unassembled WGS sequence"/>
</dbReference>
<protein>
    <submittedName>
        <fullName evidence="2">DUF4465 domain-containing protein</fullName>
    </submittedName>
</protein>
<reference evidence="2" key="1">
    <citation type="submission" date="2020-10" db="EMBL/GenBank/DDBJ databases">
        <authorList>
            <person name="Gilroy R."/>
        </authorList>
    </citation>
    <scope>NUCLEOTIDE SEQUENCE</scope>
    <source>
        <strain evidence="2">G3-3990</strain>
    </source>
</reference>
<comment type="caution">
    <text evidence="2">The sequence shown here is derived from an EMBL/GenBank/DDBJ whole genome shotgun (WGS) entry which is preliminary data.</text>
</comment>
<reference evidence="2" key="2">
    <citation type="journal article" date="2021" name="PeerJ">
        <title>Extensive microbial diversity within the chicken gut microbiome revealed by metagenomics and culture.</title>
        <authorList>
            <person name="Gilroy R."/>
            <person name="Ravi A."/>
            <person name="Getino M."/>
            <person name="Pursley I."/>
            <person name="Horton D.L."/>
            <person name="Alikhan N.F."/>
            <person name="Baker D."/>
            <person name="Gharbi K."/>
            <person name="Hall N."/>
            <person name="Watson M."/>
            <person name="Adriaenssens E.M."/>
            <person name="Foster-Nyarko E."/>
            <person name="Jarju S."/>
            <person name="Secka A."/>
            <person name="Antonio M."/>
            <person name="Oren A."/>
            <person name="Chaudhuri R.R."/>
            <person name="La Ragione R."/>
            <person name="Hildebrand F."/>
            <person name="Pallen M.J."/>
        </authorList>
    </citation>
    <scope>NUCLEOTIDE SEQUENCE</scope>
    <source>
        <strain evidence="2">G3-3990</strain>
    </source>
</reference>
<evidence type="ECO:0000256" key="1">
    <source>
        <dbReference type="SAM" id="SignalP"/>
    </source>
</evidence>
<dbReference type="InterPro" id="IPR027828">
    <property type="entry name" value="DUF4465"/>
</dbReference>
<name>A0A9D9N3C2_9BACT</name>
<accession>A0A9D9N3C2</accession>
<keyword evidence="1" id="KW-0732">Signal</keyword>
<dbReference type="AlphaFoldDB" id="A0A9D9N3C2"/>
<organism evidence="2 3">
    <name type="scientific">Candidatus Gallipaludibacter merdavium</name>
    <dbReference type="NCBI Taxonomy" id="2840839"/>
    <lineage>
        <taxon>Bacteria</taxon>
        <taxon>Pseudomonadati</taxon>
        <taxon>Bacteroidota</taxon>
        <taxon>Bacteroidia</taxon>
        <taxon>Bacteroidales</taxon>
        <taxon>Candidatus Gallipaludibacter</taxon>
    </lineage>
</organism>
<feature type="signal peptide" evidence="1">
    <location>
        <begin position="1"/>
        <end position="20"/>
    </location>
</feature>
<proteinExistence type="predicted"/>
<gene>
    <name evidence="2" type="ORF">IAA73_00675</name>
</gene>
<evidence type="ECO:0000313" key="3">
    <source>
        <dbReference type="Proteomes" id="UP000823641"/>
    </source>
</evidence>
<dbReference type="Gene3D" id="2.60.120.1350">
    <property type="entry name" value="Protein of unknown function DUF4465"/>
    <property type="match status" value="1"/>
</dbReference>
<sequence length="274" mass="30012">MKKIFISVLAMAAFVLSVSAQQKVYVWQADGNVLELNVSNIDSISFTAPNPNVSRSVATFEDVALGEQGFWNGSDLSGEEDSGNYYGSFTSSVFSFDNIYTAAWGSYMGFACSSLTDTVTSGFTNQYSPKAGEGANGSAQFALAYENGATFNCTYKEGYTNNTLKSVMITNGTYVYNEIRDGGAYSKKFESGDWFKVTFTGYKGEAETGSVDYYLADFRDGKTYINKEWVEIDLTPLADATTVMIAFDSTDKGDYGVNTPKYVFIDNLTIEQTK</sequence>
<dbReference type="EMBL" id="JADIMG010000004">
    <property type="protein sequence ID" value="MBO8458839.1"/>
    <property type="molecule type" value="Genomic_DNA"/>
</dbReference>
<dbReference type="Pfam" id="PF14717">
    <property type="entry name" value="DUF4465"/>
    <property type="match status" value="1"/>
</dbReference>
<evidence type="ECO:0000313" key="2">
    <source>
        <dbReference type="EMBL" id="MBO8458839.1"/>
    </source>
</evidence>
<feature type="chain" id="PRO_5038824109" evidence="1">
    <location>
        <begin position="21"/>
        <end position="274"/>
    </location>
</feature>